<dbReference type="EMBL" id="JH660684">
    <property type="protein sequence ID" value="EIM31421.1"/>
    <property type="molecule type" value="Genomic_DNA"/>
</dbReference>
<evidence type="ECO:0000313" key="9">
    <source>
        <dbReference type="EMBL" id="EIM31421.1"/>
    </source>
</evidence>
<evidence type="ECO:0000256" key="5">
    <source>
        <dbReference type="PROSITE-ProRule" id="PRU01240"/>
    </source>
</evidence>
<dbReference type="PROSITE" id="PS00138">
    <property type="entry name" value="SUBTILASE_SER"/>
    <property type="match status" value="1"/>
</dbReference>
<keyword evidence="7" id="KW-0472">Membrane</keyword>
<feature type="domain" description="Peptidase S8/S53" evidence="8">
    <location>
        <begin position="178"/>
        <end position="462"/>
    </location>
</feature>
<keyword evidence="7" id="KW-0812">Transmembrane</keyword>
<feature type="active site" description="Charge relay system" evidence="5">
    <location>
        <position position="438"/>
    </location>
</feature>
<evidence type="ECO:0000256" key="2">
    <source>
        <dbReference type="ARBA" id="ARBA00022670"/>
    </source>
</evidence>
<dbReference type="PROSITE" id="PS00136">
    <property type="entry name" value="SUBTILASE_ASP"/>
    <property type="match status" value="1"/>
</dbReference>
<evidence type="ECO:0000256" key="3">
    <source>
        <dbReference type="ARBA" id="ARBA00022801"/>
    </source>
</evidence>
<keyword evidence="10" id="KW-1185">Reference proteome</keyword>
<dbReference type="HOGENOM" id="CLU_542615_0_0_4"/>
<dbReference type="RefSeq" id="WP_009453501.1">
    <property type="nucleotide sequence ID" value="NZ_JH660684.1"/>
</dbReference>
<evidence type="ECO:0000256" key="7">
    <source>
        <dbReference type="SAM" id="Phobius"/>
    </source>
</evidence>
<dbReference type="PROSITE" id="PS51892">
    <property type="entry name" value="SUBTILASE"/>
    <property type="match status" value="1"/>
</dbReference>
<dbReference type="InterPro" id="IPR000209">
    <property type="entry name" value="Peptidase_S8/S53_dom"/>
</dbReference>
<dbReference type="SUPFAM" id="SSF52743">
    <property type="entry name" value="Subtilisin-like"/>
    <property type="match status" value="1"/>
</dbReference>
<evidence type="ECO:0000313" key="10">
    <source>
        <dbReference type="Proteomes" id="UP000053899"/>
    </source>
</evidence>
<feature type="active site" description="Charge relay system" evidence="5">
    <location>
        <position position="244"/>
    </location>
</feature>
<dbReference type="InterPro" id="IPR036852">
    <property type="entry name" value="Peptidase_S8/S53_dom_sf"/>
</dbReference>
<evidence type="ECO:0000256" key="4">
    <source>
        <dbReference type="ARBA" id="ARBA00022825"/>
    </source>
</evidence>
<dbReference type="InterPro" id="IPR023827">
    <property type="entry name" value="Peptidase_S8_Asp-AS"/>
</dbReference>
<dbReference type="PANTHER" id="PTHR43806">
    <property type="entry name" value="PEPTIDASE S8"/>
    <property type="match status" value="1"/>
</dbReference>
<keyword evidence="3 5" id="KW-0378">Hydrolase</keyword>
<dbReference type="InterPro" id="IPR050131">
    <property type="entry name" value="Peptidase_S8_subtilisin-like"/>
</dbReference>
<protein>
    <submittedName>
        <fullName evidence="9">Subtilisin-like serine protease</fullName>
    </submittedName>
</protein>
<reference evidence="9 10" key="1">
    <citation type="submission" date="2012-04" db="EMBL/GenBank/DDBJ databases">
        <title>Improved High-Quality Draft sequence of Leptothrix ochracea L12.</title>
        <authorList>
            <consortium name="US DOE Joint Genome Institute"/>
            <person name="Lucas S."/>
            <person name="Han J."/>
            <person name="Lapidus A."/>
            <person name="Cheng J.-F."/>
            <person name="Goodwin L."/>
            <person name="Pitluck S."/>
            <person name="Peters L."/>
            <person name="Zeytun A."/>
            <person name="Detter J.C."/>
            <person name="Han C."/>
            <person name="Tapia R."/>
            <person name="Land M."/>
            <person name="Hauser L."/>
            <person name="Kyrpides N."/>
            <person name="Ivanova N."/>
            <person name="Pagani I."/>
            <person name="Stepanauskas R."/>
            <person name="Masland D."/>
            <person name="Poulton N."/>
            <person name="Emerson D."/>
            <person name="Fleming E."/>
            <person name="Woyke T."/>
        </authorList>
    </citation>
    <scope>NUCLEOTIDE SEQUENCE [LARGE SCALE GENOMIC DNA]</scope>
    <source>
        <strain evidence="9 10">L12</strain>
    </source>
</reference>
<dbReference type="Gene3D" id="3.40.50.200">
    <property type="entry name" value="Peptidase S8/S53 domain"/>
    <property type="match status" value="1"/>
</dbReference>
<dbReference type="GO" id="GO:0004252">
    <property type="term" value="F:serine-type endopeptidase activity"/>
    <property type="evidence" value="ECO:0007669"/>
    <property type="project" value="UniProtKB-UniRule"/>
</dbReference>
<sequence>MIKIIDDLQGALQKCQFWWFKSLFRNLSLVFAICGMAFVFFYKFQDRYGDTQNMAALQQLAVKHGSVRIIVGVRVTGTPEGALNATGIGLQRKRIAAMQSEVLHKVASLKMHETKPKLFAIIPFMAVEASPDELIALSNLNEVISIEEDRVGKLADAGSVAVTGSSIAWSMGFSGIAQSIAILDSGVDKLHPFLAGKVVSEACFSTNNAADGATSLCPGGVAQSIENDSAMPYSGACPVGACGHGTAVAGIAAGTNATFTGIAKDAVLIAIQVFSRFDSVVNCGSTTPCVLTYTSDQIMGLEQVYALRNTYNIAAVNMSLGGGRYFSQATCDATNAAIKSIIDTLRSVNIPTIIASGNDGFVDSMDAPACISSAISVGATFSLPNYNNNCAGNNVSISSIDSILCESNSAPFINLLAPGAVITSSVPGGDYLSWYGTSMAAPQVAGAWAIMKQKKFNLTVSDGLGALTLTGVPITDPRNNLVTPRIQVNTVLNAI</sequence>
<dbReference type="PROSITE" id="PS00137">
    <property type="entry name" value="SUBTILASE_HIS"/>
    <property type="match status" value="1"/>
</dbReference>
<dbReference type="PANTHER" id="PTHR43806:SF11">
    <property type="entry name" value="CEREVISIN-RELATED"/>
    <property type="match status" value="1"/>
</dbReference>
<dbReference type="InterPro" id="IPR015500">
    <property type="entry name" value="Peptidase_S8_subtilisin-rel"/>
</dbReference>
<feature type="active site" description="Charge relay system" evidence="5">
    <location>
        <position position="184"/>
    </location>
</feature>
<name>I4Z5C9_9BURK</name>
<evidence type="ECO:0000259" key="8">
    <source>
        <dbReference type="Pfam" id="PF00082"/>
    </source>
</evidence>
<dbReference type="InterPro" id="IPR023828">
    <property type="entry name" value="Peptidase_S8_Ser-AS"/>
</dbReference>
<gene>
    <name evidence="9" type="ORF">LepocDRAFT_00001490</name>
</gene>
<evidence type="ECO:0000256" key="6">
    <source>
        <dbReference type="RuleBase" id="RU003355"/>
    </source>
</evidence>
<keyword evidence="2 5" id="KW-0645">Protease</keyword>
<comment type="similarity">
    <text evidence="1 5 6">Belongs to the peptidase S8 family.</text>
</comment>
<dbReference type="InterPro" id="IPR022398">
    <property type="entry name" value="Peptidase_S8_His-AS"/>
</dbReference>
<dbReference type="PRINTS" id="PR00723">
    <property type="entry name" value="SUBTILISIN"/>
</dbReference>
<feature type="transmembrane region" description="Helical" evidence="7">
    <location>
        <begin position="23"/>
        <end position="42"/>
    </location>
</feature>
<keyword evidence="4 5" id="KW-0720">Serine protease</keyword>
<dbReference type="OrthoDB" id="9798386at2"/>
<dbReference type="AlphaFoldDB" id="I4Z5C9"/>
<organism evidence="9 10">
    <name type="scientific">Leptothrix ochracea L12</name>
    <dbReference type="NCBI Taxonomy" id="735332"/>
    <lineage>
        <taxon>Bacteria</taxon>
        <taxon>Pseudomonadati</taxon>
        <taxon>Pseudomonadota</taxon>
        <taxon>Betaproteobacteria</taxon>
        <taxon>Burkholderiales</taxon>
        <taxon>Sphaerotilaceae</taxon>
        <taxon>Leptothrix</taxon>
    </lineage>
</organism>
<dbReference type="GeneID" id="92352291"/>
<dbReference type="GO" id="GO:0006508">
    <property type="term" value="P:proteolysis"/>
    <property type="evidence" value="ECO:0007669"/>
    <property type="project" value="UniProtKB-KW"/>
</dbReference>
<proteinExistence type="inferred from homology"/>
<keyword evidence="7" id="KW-1133">Transmembrane helix</keyword>
<evidence type="ECO:0000256" key="1">
    <source>
        <dbReference type="ARBA" id="ARBA00011073"/>
    </source>
</evidence>
<accession>I4Z5C9</accession>
<dbReference type="Pfam" id="PF00082">
    <property type="entry name" value="Peptidase_S8"/>
    <property type="match status" value="1"/>
</dbReference>
<dbReference type="Proteomes" id="UP000053899">
    <property type="component" value="Unassembled WGS sequence"/>
</dbReference>